<reference evidence="5" key="1">
    <citation type="submission" date="2024-07" db="EMBL/GenBank/DDBJ databases">
        <authorList>
            <person name="fu j."/>
        </authorList>
    </citation>
    <scope>NUCLEOTIDE SEQUENCE</scope>
    <source>
        <strain evidence="5">P10A9</strain>
    </source>
</reference>
<keyword evidence="2 5" id="KW-0238">DNA-binding</keyword>
<dbReference type="InterPro" id="IPR010982">
    <property type="entry name" value="Lambda_DNA-bd_dom_sf"/>
</dbReference>
<keyword evidence="1" id="KW-0805">Transcription regulation</keyword>
<dbReference type="SMART" id="SM00354">
    <property type="entry name" value="HTH_LACI"/>
    <property type="match status" value="1"/>
</dbReference>
<accession>A0AB39L3I2</accession>
<evidence type="ECO:0000256" key="2">
    <source>
        <dbReference type="ARBA" id="ARBA00023125"/>
    </source>
</evidence>
<dbReference type="SUPFAM" id="SSF47413">
    <property type="entry name" value="lambda repressor-like DNA-binding domains"/>
    <property type="match status" value="1"/>
</dbReference>
<proteinExistence type="predicted"/>
<dbReference type="CDD" id="cd01392">
    <property type="entry name" value="HTH_LacI"/>
    <property type="match status" value="1"/>
</dbReference>
<name>A0AB39L3I2_9MICC</name>
<dbReference type="PANTHER" id="PTHR30146:SF109">
    <property type="entry name" value="HTH-TYPE TRANSCRIPTIONAL REGULATOR GALS"/>
    <property type="match status" value="1"/>
</dbReference>
<dbReference type="SUPFAM" id="SSF53822">
    <property type="entry name" value="Periplasmic binding protein-like I"/>
    <property type="match status" value="1"/>
</dbReference>
<evidence type="ECO:0000259" key="4">
    <source>
        <dbReference type="PROSITE" id="PS50932"/>
    </source>
</evidence>
<dbReference type="InterPro" id="IPR046335">
    <property type="entry name" value="LacI/GalR-like_sensor"/>
</dbReference>
<keyword evidence="3" id="KW-0804">Transcription</keyword>
<dbReference type="CDD" id="cd06267">
    <property type="entry name" value="PBP1_LacI_sugar_binding-like"/>
    <property type="match status" value="1"/>
</dbReference>
<dbReference type="Pfam" id="PF00356">
    <property type="entry name" value="LacI"/>
    <property type="match status" value="1"/>
</dbReference>
<dbReference type="KEGG" id="spue:AB5L97_01930"/>
<dbReference type="PROSITE" id="PS50932">
    <property type="entry name" value="HTH_LACI_2"/>
    <property type="match status" value="1"/>
</dbReference>
<gene>
    <name evidence="5" type="ORF">AB5L97_01930</name>
</gene>
<dbReference type="InterPro" id="IPR028082">
    <property type="entry name" value="Peripla_BP_I"/>
</dbReference>
<dbReference type="Pfam" id="PF13377">
    <property type="entry name" value="Peripla_BP_3"/>
    <property type="match status" value="1"/>
</dbReference>
<dbReference type="InterPro" id="IPR000843">
    <property type="entry name" value="HTH_LacI"/>
</dbReference>
<dbReference type="Gene3D" id="3.40.50.2300">
    <property type="match status" value="2"/>
</dbReference>
<protein>
    <submittedName>
        <fullName evidence="5">LacI family DNA-binding transcriptional regulator</fullName>
    </submittedName>
</protein>
<dbReference type="GO" id="GO:0003700">
    <property type="term" value="F:DNA-binding transcription factor activity"/>
    <property type="evidence" value="ECO:0007669"/>
    <property type="project" value="TreeGrafter"/>
</dbReference>
<dbReference type="EMBL" id="CP163302">
    <property type="protein sequence ID" value="XDP45803.1"/>
    <property type="molecule type" value="Genomic_DNA"/>
</dbReference>
<dbReference type="RefSeq" id="WP_369046242.1">
    <property type="nucleotide sequence ID" value="NZ_CP163302.1"/>
</dbReference>
<evidence type="ECO:0000256" key="3">
    <source>
        <dbReference type="ARBA" id="ARBA00023163"/>
    </source>
</evidence>
<evidence type="ECO:0000256" key="1">
    <source>
        <dbReference type="ARBA" id="ARBA00023015"/>
    </source>
</evidence>
<dbReference type="AlphaFoldDB" id="A0AB39L3I2"/>
<organism evidence="5">
    <name type="scientific">Sinomonas puerhi</name>
    <dbReference type="NCBI Taxonomy" id="3238584"/>
    <lineage>
        <taxon>Bacteria</taxon>
        <taxon>Bacillati</taxon>
        <taxon>Actinomycetota</taxon>
        <taxon>Actinomycetes</taxon>
        <taxon>Micrococcales</taxon>
        <taxon>Micrococcaceae</taxon>
        <taxon>Sinomonas</taxon>
    </lineage>
</organism>
<dbReference type="PANTHER" id="PTHR30146">
    <property type="entry name" value="LACI-RELATED TRANSCRIPTIONAL REPRESSOR"/>
    <property type="match status" value="1"/>
</dbReference>
<feature type="domain" description="HTH lacI-type" evidence="4">
    <location>
        <begin position="6"/>
        <end position="60"/>
    </location>
</feature>
<dbReference type="GO" id="GO:0000976">
    <property type="term" value="F:transcription cis-regulatory region binding"/>
    <property type="evidence" value="ECO:0007669"/>
    <property type="project" value="TreeGrafter"/>
</dbReference>
<dbReference type="Gene3D" id="1.10.260.40">
    <property type="entry name" value="lambda repressor-like DNA-binding domains"/>
    <property type="match status" value="1"/>
</dbReference>
<evidence type="ECO:0000313" key="5">
    <source>
        <dbReference type="EMBL" id="XDP45803.1"/>
    </source>
</evidence>
<sequence>MPKPQATIYDIAALVGVNASTVSRALSRPGRVSAATQRRIEDAARELDYHVNTVARAVKTGRLQTIGLLVPDIAYAVYQDILRGAERAAREVDYVVLVGEEFRSAQAELDWARRVRAAVDGVILASPRIPDARIREFAGDKPTVVVNRVLNGVPSVVPDVAPGVRAAVVRAAELGHRRLLYIPGVGSSWMSRSRWDILEAAGAEAGIEAVSAPPGMPSRRRGAELADDVLASGCSLVIAFNDLIAIGLLQELQDRSVPVPERLSIVGFDNIRGSDFTSPRLATIGAPLNEAGGQAVRMLLARIEGSTDRGTAADDGGPGAPSYGLATVFHERGSLGPA</sequence>